<dbReference type="EMBL" id="LN853969">
    <property type="protein sequence ID" value="CRY97214.1"/>
    <property type="molecule type" value="Genomic_DNA"/>
</dbReference>
<protein>
    <submittedName>
        <fullName evidence="2">Uncharacterized protein</fullName>
    </submittedName>
</protein>
<reference evidence="2" key="1">
    <citation type="submission" date="2015-06" db="EMBL/GenBank/DDBJ databases">
        <authorList>
            <person name="Joergensen T."/>
        </authorList>
    </citation>
    <scope>NUCLEOTIDE SEQUENCE</scope>
    <source>
        <strain evidence="2">RGFK1422</strain>
    </source>
</reference>
<organism evidence="2">
    <name type="scientific">uncultured prokaryote</name>
    <dbReference type="NCBI Taxonomy" id="198431"/>
    <lineage>
        <taxon>unclassified sequences</taxon>
        <taxon>environmental samples</taxon>
    </lineage>
</organism>
<evidence type="ECO:0000256" key="1">
    <source>
        <dbReference type="SAM" id="MobiDB-lite"/>
    </source>
</evidence>
<sequence>MAFPTDNYRIQHVFNLGGDGEIAVTGIHVRCAVDTDVPTTATELARHADAAWHTGMDSTKTMFPSSVSLDTTKVYHSMESGPSDGIGEFITGSGDTDPWVGSQAQSLPWQTAYVMTTEAQPEGARVSRPRRYRGRVYLPPLSCQVVTEPTGFIEDTYQALLLTAFTAYLEAINDMLVGTGPQVRAVVLSRAGGFQTDILRASCDQQMDLQKRRENRQSIPARVQGDDLDA</sequence>
<name>A0A0H5Q708_9ZZZZ</name>
<reference evidence="2" key="2">
    <citation type="submission" date="2015-07" db="EMBL/GenBank/DDBJ databases">
        <title>Plasmids, circular viruses and viroids from rat gut.</title>
        <authorList>
            <person name="Jorgensen T.J."/>
            <person name="Hansen M.A."/>
            <person name="Xu Z."/>
            <person name="Tabak M.A."/>
            <person name="Sorensen S.J."/>
            <person name="Hansen L.H."/>
        </authorList>
    </citation>
    <scope>NUCLEOTIDE SEQUENCE</scope>
    <source>
        <strain evidence="2">RGFK1422</strain>
    </source>
</reference>
<accession>A0A0H5Q708</accession>
<dbReference type="AlphaFoldDB" id="A0A0H5Q708"/>
<proteinExistence type="predicted"/>
<evidence type="ECO:0000313" key="2">
    <source>
        <dbReference type="EMBL" id="CRY97214.1"/>
    </source>
</evidence>
<feature type="region of interest" description="Disordered" evidence="1">
    <location>
        <begin position="209"/>
        <end position="230"/>
    </location>
</feature>